<evidence type="ECO:0000313" key="1">
    <source>
        <dbReference type="EMBL" id="NYG54222.1"/>
    </source>
</evidence>
<evidence type="ECO:0000313" key="2">
    <source>
        <dbReference type="Proteomes" id="UP000544110"/>
    </source>
</evidence>
<keyword evidence="2" id="KW-1185">Reference proteome</keyword>
<organism evidence="1 2">
    <name type="scientific">Nocardioides perillae</name>
    <dbReference type="NCBI Taxonomy" id="1119534"/>
    <lineage>
        <taxon>Bacteria</taxon>
        <taxon>Bacillati</taxon>
        <taxon>Actinomycetota</taxon>
        <taxon>Actinomycetes</taxon>
        <taxon>Propionibacteriales</taxon>
        <taxon>Nocardioidaceae</taxon>
        <taxon>Nocardioides</taxon>
    </lineage>
</organism>
<sequence>MATVVPVDEFVADEWYPGFEPALDHAGWPVEPFRTFDKSDEERFWFLDFHWPRGLTPMGLIWNEDGYSWGPSW</sequence>
<dbReference type="EMBL" id="JACCAC010000001">
    <property type="protein sequence ID" value="NYG54222.1"/>
    <property type="molecule type" value="Genomic_DNA"/>
</dbReference>
<dbReference type="RefSeq" id="WP_179516885.1">
    <property type="nucleotide sequence ID" value="NZ_JACCAC010000001.1"/>
</dbReference>
<dbReference type="Proteomes" id="UP000544110">
    <property type="component" value="Unassembled WGS sequence"/>
</dbReference>
<proteinExistence type="predicted"/>
<comment type="caution">
    <text evidence="1">The sequence shown here is derived from an EMBL/GenBank/DDBJ whole genome shotgun (WGS) entry which is preliminary data.</text>
</comment>
<dbReference type="AlphaFoldDB" id="A0A7Y9UKQ7"/>
<reference evidence="1 2" key="1">
    <citation type="submission" date="2020-07" db="EMBL/GenBank/DDBJ databases">
        <title>Sequencing the genomes of 1000 actinobacteria strains.</title>
        <authorList>
            <person name="Klenk H.-P."/>
        </authorList>
    </citation>
    <scope>NUCLEOTIDE SEQUENCE [LARGE SCALE GENOMIC DNA]</scope>
    <source>
        <strain evidence="1 2">DSM 24552</strain>
    </source>
</reference>
<protein>
    <submittedName>
        <fullName evidence="1">Uncharacterized protein</fullName>
    </submittedName>
</protein>
<accession>A0A7Y9UKQ7</accession>
<gene>
    <name evidence="1" type="ORF">BJ989_000526</name>
</gene>
<name>A0A7Y9UKQ7_9ACTN</name>